<organism evidence="1 2">
    <name type="scientific">Pristionchus pacificus</name>
    <name type="common">Parasitic nematode worm</name>
    <dbReference type="NCBI Taxonomy" id="54126"/>
    <lineage>
        <taxon>Eukaryota</taxon>
        <taxon>Metazoa</taxon>
        <taxon>Ecdysozoa</taxon>
        <taxon>Nematoda</taxon>
        <taxon>Chromadorea</taxon>
        <taxon>Rhabditida</taxon>
        <taxon>Rhabditina</taxon>
        <taxon>Diplogasteromorpha</taxon>
        <taxon>Diplogasteroidea</taxon>
        <taxon>Neodiplogasteridae</taxon>
        <taxon>Pristionchus</taxon>
    </lineage>
</organism>
<proteinExistence type="predicted"/>
<dbReference type="AlphaFoldDB" id="A0A2A6BCR3"/>
<evidence type="ECO:0000313" key="2">
    <source>
        <dbReference type="Proteomes" id="UP000005239"/>
    </source>
</evidence>
<dbReference type="Proteomes" id="UP000005239">
    <property type="component" value="Unassembled WGS sequence"/>
</dbReference>
<dbReference type="EnsemblMetazoa" id="PPA15998.1">
    <property type="protein sequence ID" value="PPA15998.1"/>
    <property type="gene ID" value="WBGene00105552"/>
</dbReference>
<gene>
    <name evidence="1" type="primary">WBGene00105552</name>
</gene>
<name>A0A2A6BCR3_PRIPA</name>
<reference evidence="1" key="2">
    <citation type="submission" date="2022-06" db="UniProtKB">
        <authorList>
            <consortium name="EnsemblMetazoa"/>
        </authorList>
    </citation>
    <scope>IDENTIFICATION</scope>
    <source>
        <strain evidence="1">PS312</strain>
    </source>
</reference>
<evidence type="ECO:0000313" key="1">
    <source>
        <dbReference type="EnsemblMetazoa" id="PPA15998.1"/>
    </source>
</evidence>
<accession>A0A8R1UC08</accession>
<keyword evidence="2" id="KW-1185">Reference proteome</keyword>
<sequence length="190" mass="20753">MSRSQSPVRCSDVVEATAAADAAQVAALEMATLRLEAWRSDESLAAEKIAKWPSNEFVLVPSITIDMRPASPCDDKMPTAFVRERLSPRTRSLESLTEVSCDVEKQSETDHAAIAARLTKSAAACTKRIDPLRNAHFANRPKRSTGIFNLTVLLEDEENDTESAPGANLLESPTLGMQRSISADLLVRKE</sequence>
<accession>A0A2A6BCR3</accession>
<reference evidence="2" key="1">
    <citation type="journal article" date="2008" name="Nat. Genet.">
        <title>The Pristionchus pacificus genome provides a unique perspective on nematode lifestyle and parasitism.</title>
        <authorList>
            <person name="Dieterich C."/>
            <person name="Clifton S.W."/>
            <person name="Schuster L.N."/>
            <person name="Chinwalla A."/>
            <person name="Delehaunty K."/>
            <person name="Dinkelacker I."/>
            <person name="Fulton L."/>
            <person name="Fulton R."/>
            <person name="Godfrey J."/>
            <person name="Minx P."/>
            <person name="Mitreva M."/>
            <person name="Roeseler W."/>
            <person name="Tian H."/>
            <person name="Witte H."/>
            <person name="Yang S.P."/>
            <person name="Wilson R.K."/>
            <person name="Sommer R.J."/>
        </authorList>
    </citation>
    <scope>NUCLEOTIDE SEQUENCE [LARGE SCALE GENOMIC DNA]</scope>
    <source>
        <strain evidence="2">PS312</strain>
    </source>
</reference>
<protein>
    <submittedName>
        <fullName evidence="1">Uncharacterized protein</fullName>
    </submittedName>
</protein>